<dbReference type="Proteomes" id="UP001208938">
    <property type="component" value="Unassembled WGS sequence"/>
</dbReference>
<keyword evidence="12" id="KW-1185">Reference proteome</keyword>
<evidence type="ECO:0000313" key="12">
    <source>
        <dbReference type="Proteomes" id="UP001208938"/>
    </source>
</evidence>
<accession>A0ABT3GVD4</accession>
<dbReference type="Pfam" id="PF01762">
    <property type="entry name" value="Galactosyl_T"/>
    <property type="match status" value="1"/>
</dbReference>
<gene>
    <name evidence="11" type="ORF">OKW52_04310</name>
</gene>
<keyword evidence="5" id="KW-0735">Signal-anchor</keyword>
<dbReference type="RefSeq" id="WP_264504611.1">
    <property type="nucleotide sequence ID" value="NZ_JAPDFL010000001.1"/>
</dbReference>
<evidence type="ECO:0000256" key="8">
    <source>
        <dbReference type="ARBA" id="ARBA00023136"/>
    </source>
</evidence>
<dbReference type="EMBL" id="JAPDFL010000001">
    <property type="protein sequence ID" value="MCW1931502.1"/>
    <property type="molecule type" value="Genomic_DNA"/>
</dbReference>
<dbReference type="PANTHER" id="PTHR11214">
    <property type="entry name" value="BETA-1,3-N-ACETYLGLUCOSAMINYLTRANSFERASE"/>
    <property type="match status" value="1"/>
</dbReference>
<evidence type="ECO:0000256" key="9">
    <source>
        <dbReference type="SAM" id="Coils"/>
    </source>
</evidence>
<dbReference type="PROSITE" id="PS51304">
    <property type="entry name" value="GALECTIN"/>
    <property type="match status" value="1"/>
</dbReference>
<evidence type="ECO:0000256" key="3">
    <source>
        <dbReference type="ARBA" id="ARBA00022679"/>
    </source>
</evidence>
<evidence type="ECO:0000256" key="5">
    <source>
        <dbReference type="ARBA" id="ARBA00022968"/>
    </source>
</evidence>
<dbReference type="InterPro" id="IPR002659">
    <property type="entry name" value="Glyco_trans_31"/>
</dbReference>
<evidence type="ECO:0000256" key="7">
    <source>
        <dbReference type="ARBA" id="ARBA00023034"/>
    </source>
</evidence>
<reference evidence="11 12" key="1">
    <citation type="submission" date="2022-10" db="EMBL/GenBank/DDBJ databases">
        <title>Pararhodobacter sp. nov., isolated from marine algae.</title>
        <authorList>
            <person name="Choi B.J."/>
            <person name="Kim J.M."/>
            <person name="Lee J.K."/>
            <person name="Choi D.G."/>
            <person name="Jeon C.O."/>
        </authorList>
    </citation>
    <scope>NUCLEOTIDE SEQUENCE [LARGE SCALE GENOMIC DNA]</scope>
    <source>
        <strain evidence="11 12">ZQ420</strain>
    </source>
</reference>
<evidence type="ECO:0000256" key="6">
    <source>
        <dbReference type="ARBA" id="ARBA00022989"/>
    </source>
</evidence>
<keyword evidence="7" id="KW-0333">Golgi apparatus</keyword>
<dbReference type="InterPro" id="IPR029044">
    <property type="entry name" value="Nucleotide-diphossugar_trans"/>
</dbReference>
<evidence type="ECO:0000256" key="2">
    <source>
        <dbReference type="ARBA" id="ARBA00022676"/>
    </source>
</evidence>
<feature type="coiled-coil region" evidence="9">
    <location>
        <begin position="695"/>
        <end position="729"/>
    </location>
</feature>
<evidence type="ECO:0000256" key="1">
    <source>
        <dbReference type="ARBA" id="ARBA00004323"/>
    </source>
</evidence>
<dbReference type="Gene3D" id="3.90.550.50">
    <property type="match status" value="1"/>
</dbReference>
<evidence type="ECO:0000259" key="10">
    <source>
        <dbReference type="PROSITE" id="PS51304"/>
    </source>
</evidence>
<name>A0ABT3GVD4_9RHOB</name>
<evidence type="ECO:0000256" key="4">
    <source>
        <dbReference type="ARBA" id="ARBA00022692"/>
    </source>
</evidence>
<dbReference type="InterPro" id="IPR001079">
    <property type="entry name" value="Galectin_CRD"/>
</dbReference>
<keyword evidence="3" id="KW-0808">Transferase</keyword>
<keyword evidence="6" id="KW-1133">Transmembrane helix</keyword>
<dbReference type="PANTHER" id="PTHR11214:SF3">
    <property type="entry name" value="BETA-1,3-GALACTOSYLTRANSFERASE 6"/>
    <property type="match status" value="1"/>
</dbReference>
<keyword evidence="4" id="KW-0812">Transmembrane</keyword>
<dbReference type="SUPFAM" id="SSF53448">
    <property type="entry name" value="Nucleotide-diphospho-sugar transferases"/>
    <property type="match status" value="1"/>
</dbReference>
<comment type="subcellular location">
    <subcellularLocation>
        <location evidence="1">Golgi apparatus membrane</location>
        <topology evidence="1">Single-pass type II membrane protein</topology>
    </subcellularLocation>
</comment>
<organism evidence="11 12">
    <name type="scientific">Pararhodobacter zhoushanensis</name>
    <dbReference type="NCBI Taxonomy" id="2479545"/>
    <lineage>
        <taxon>Bacteria</taxon>
        <taxon>Pseudomonadati</taxon>
        <taxon>Pseudomonadota</taxon>
        <taxon>Alphaproteobacteria</taxon>
        <taxon>Rhodobacterales</taxon>
        <taxon>Paracoccaceae</taxon>
        <taxon>Pararhodobacter</taxon>
    </lineage>
</organism>
<feature type="domain" description="Galectin" evidence="10">
    <location>
        <begin position="1"/>
        <end position="105"/>
    </location>
</feature>
<sequence>MAAVLNLNFYDEQRQTIPFHLSIRATEKLIVVNRRDAAGWRREVALPWRFAPRPLSVDLHFSAGRVEVKVDHTLVGIFDALPRPDRTGRLFLRRGFPALKQIAWVETAGALAQDSVRLVELKRSGDAQPGVHLSEAFEVLLRGLPATHAAAGTLRVSGFPEDIPAVLRRLPFPMRSGQPEYALAAVLPGRVWDGGAEALDLVLSDATGRALGTLALDRAQVAARIEALAQSGGFALDDRAALQAIEHARHAGVLAQLTPSARAALGAAADLFGLSRYLAEGRAEGAAETVLIPPSEEPDDPTPLIADRFGAQMRGAPDSDPLALLRTELAALPHAGPLRTALITRVTEWFCLQGRVRDLMALRRELAVPLPTRAADGDLWTLSIQLPLDYAEGQFDRVSKALWQLAPVKPAWISTPAIGWVLEQAAVSAPDLDGNLPLDEARDYIISAALDLIDSRASDYWDRTECRCLMRGTVAVLVALDSLPDWLADRAVAAAARVYGLSPTFWAQIAAAQALSAWVLPTELRTLQDAFAQLSTLIEQGAQTKPEGRRALSLSLALFRQFGARDLVRFRRDLFGPGGVSGDDPAGVQAALVEGLDPAESALRALAFPGAVPPEDPAVLIHARKGLLAANPELVRAPFGAQRAALRAAARRLLAGPAQPVVLAQITTGLSALGGVKGDFLGLTLGLSLARGLLAQERTAEAQALLERVEALAETLARHEERAALATQAAPRQALQSLLHAQGAHPAVARIAAVLDPLLGPDLSVPRDDRTADLWAQADPVQDTLLCLYTCQPNLSTRVQTIRETWLPLLAGMGVPALIFVGGGDGRRDGDVVFLDAPDDYEGLPQKSLAMARWVRDHTRFAHLVKVDDDCFLDPAAWFGDLAHRGVDYYGRRLTRVRGQMDRSWHMPKSRSARGRLELDKSPEPSVYADGGSGYALSRRAMDCLVSAAASPGGQELIHLSFMEDKLVGDLLAKSDIWVDGTDYRVSVLRRTKPGGPLVAAWENGFLPFAGGGVKLAHLDGHERMAEVLAGLSDPLPRPSKIWPSFQPVRLGGRSNTLDLISSAAQLRAVNAAPVAVVACLRNEMFMLPRFFDHYRALGVQGFLMADNGSDDGTFEYLAEQPDVALFSVDTPYNQSHYGVAWQQALMANFRSGRWSLMADADELLLWNADLTGSLPDLVESEDFAGADAARIFMLDMYPQGSLAQADFVSDTPFAQAGFVDRDPFLAASAARGPYSDSPIWTSALRHRLMPGSRAELFVAQKIALLKYRPWMRLSAGLHFVADTKLARRALIFAHFKYNAAFRAKALAEVARRQHFNNAEEYRKYLALVSEGRDVIYDPDVSVPWDQAEFVRRVCAGGGLSGD</sequence>
<proteinExistence type="predicted"/>
<comment type="caution">
    <text evidence="11">The sequence shown here is derived from an EMBL/GenBank/DDBJ whole genome shotgun (WGS) entry which is preliminary data.</text>
</comment>
<keyword evidence="8" id="KW-0472">Membrane</keyword>
<keyword evidence="9" id="KW-0175">Coiled coil</keyword>
<keyword evidence="2" id="KW-0328">Glycosyltransferase</keyword>
<protein>
    <submittedName>
        <fullName evidence="11">Glycosyltransferase family 2 protein</fullName>
    </submittedName>
</protein>
<dbReference type="Pfam" id="PF13704">
    <property type="entry name" value="Glyco_tranf_2_4"/>
    <property type="match status" value="1"/>
</dbReference>
<evidence type="ECO:0000313" key="11">
    <source>
        <dbReference type="EMBL" id="MCW1931502.1"/>
    </source>
</evidence>